<dbReference type="EMBL" id="CP004346">
    <property type="protein sequence ID" value="AGH40597.1"/>
    <property type="molecule type" value="Genomic_DNA"/>
</dbReference>
<feature type="chain" id="PRO_5004056977" description="DUF5648 domain-containing protein" evidence="1">
    <location>
        <begin position="27"/>
        <end position="385"/>
    </location>
</feature>
<dbReference type="RefSeq" id="WP_015449859.1">
    <property type="nucleotide sequence ID" value="NC_020546.1"/>
</dbReference>
<dbReference type="InterPro" id="IPR043708">
    <property type="entry name" value="DUF5648"/>
</dbReference>
<proteinExistence type="predicted"/>
<dbReference type="PROSITE" id="PS51450">
    <property type="entry name" value="LRR"/>
    <property type="match status" value="1"/>
</dbReference>
<protein>
    <recommendedName>
        <fullName evidence="2">DUF5648 domain-containing protein</fullName>
    </recommendedName>
</protein>
<dbReference type="Gene3D" id="3.80.10.10">
    <property type="entry name" value="Ribonuclease Inhibitor"/>
    <property type="match status" value="1"/>
</dbReference>
<evidence type="ECO:0000259" key="2">
    <source>
        <dbReference type="Pfam" id="PF18885"/>
    </source>
</evidence>
<dbReference type="InterPro" id="IPR032675">
    <property type="entry name" value="LRR_dom_sf"/>
</dbReference>
<gene>
    <name evidence="3" type="ORF">D805_0330</name>
</gene>
<keyword evidence="1" id="KW-0732">Signal</keyword>
<keyword evidence="4" id="KW-1185">Reference proteome</keyword>
<dbReference type="Pfam" id="PF18885">
    <property type="entry name" value="DUF5648"/>
    <property type="match status" value="1"/>
</dbReference>
<dbReference type="KEGG" id="btp:D805_0330"/>
<dbReference type="AlphaFoldDB" id="M4RPZ1"/>
<dbReference type="Proteomes" id="UP000011835">
    <property type="component" value="Chromosome"/>
</dbReference>
<name>M4RPZ1_9BIFI</name>
<sequence>MGRVSRVVAVLAAVGMLFSGGGLASAAESAGSASDGVWQCVPDRSTIAQCFPDKVLAQAIAYELKGGPGWTGEVLTSKDVEDTRILHPTPLVGLPSFSGISSLQGLQVFTNLEWLHLEDTRVSDVSPLSNLTKLWYLNLDGTRVFDLSPLSKLHLTSSSNSTATGVHSSVNLTVNADGSVSLPAPRWWDGSFVAPSSTSPAGGVLDAKRGVVTWKGYDAKALYFYNFKNDPHLGWFSGRVTGVKPAGIVAMFRLYNPNSGEHFYTGNAVERDSLVRVGWKSEGTGWVAPAGGDPVYRLYNPNAGDHHYTLNKAERDNLVRLGWRYEGVGWHSASSASGSRRPLYREYNPNARSGAHNYTLNKAENDMLVRVGWRYEGVAWYAAGA</sequence>
<dbReference type="HOGENOM" id="CLU_717017_0_0_11"/>
<organism evidence="3 4">
    <name type="scientific">Bifidobacterium thermophilum RBL67</name>
    <dbReference type="NCBI Taxonomy" id="1254439"/>
    <lineage>
        <taxon>Bacteria</taxon>
        <taxon>Bacillati</taxon>
        <taxon>Actinomycetota</taxon>
        <taxon>Actinomycetes</taxon>
        <taxon>Bifidobacteriales</taxon>
        <taxon>Bifidobacteriaceae</taxon>
        <taxon>Bifidobacterium</taxon>
    </lineage>
</organism>
<dbReference type="SUPFAM" id="SSF52058">
    <property type="entry name" value="L domain-like"/>
    <property type="match status" value="1"/>
</dbReference>
<accession>M4RPZ1</accession>
<dbReference type="InterPro" id="IPR001611">
    <property type="entry name" value="Leu-rich_rpt"/>
</dbReference>
<evidence type="ECO:0000313" key="4">
    <source>
        <dbReference type="Proteomes" id="UP000011835"/>
    </source>
</evidence>
<feature type="signal peptide" evidence="1">
    <location>
        <begin position="1"/>
        <end position="26"/>
    </location>
</feature>
<evidence type="ECO:0000256" key="1">
    <source>
        <dbReference type="SAM" id="SignalP"/>
    </source>
</evidence>
<evidence type="ECO:0000313" key="3">
    <source>
        <dbReference type="EMBL" id="AGH40597.1"/>
    </source>
</evidence>
<feature type="domain" description="DUF5648" evidence="2">
    <location>
        <begin position="251"/>
        <end position="382"/>
    </location>
</feature>
<reference evidence="3 4" key="1">
    <citation type="journal article" date="2013" name="Genome Announc.">
        <title>Complete Genome Sequence of the Probiotic Bifidobacterium thermophilum Strain RBL67.</title>
        <authorList>
            <person name="Jans C."/>
            <person name="Lacroix C."/>
            <person name="Follador R."/>
            <person name="Stevens M.J."/>
        </authorList>
    </citation>
    <scope>NUCLEOTIDE SEQUENCE [LARGE SCALE GENOMIC DNA]</scope>
    <source>
        <strain evidence="3 4">RBL67</strain>
    </source>
</reference>
<dbReference type="PATRIC" id="fig|1254439.12.peg.328"/>